<comment type="caution">
    <text evidence="1">The sequence shown here is derived from an EMBL/GenBank/DDBJ whole genome shotgun (WGS) entry which is preliminary data.</text>
</comment>
<reference evidence="1" key="3">
    <citation type="submission" date="2023-07" db="EMBL/GenBank/DDBJ databases">
        <title>An improved reference 1 genome and first organelle genomes of Quercus suber.</title>
        <authorList>
            <consortium name="Genosuber Consortium"/>
            <person name="Usie A."/>
            <person name="Serra O."/>
            <person name="Barros P."/>
        </authorList>
    </citation>
    <scope>NUCLEOTIDE SEQUENCE</scope>
    <source>
        <strain evidence="1">HL8</strain>
        <tissue evidence="1">Leaves</tissue>
    </source>
</reference>
<proteinExistence type="predicted"/>
<sequence length="98" mass="11296">MRVSAISVETSLMKRLHRICPPWRRNYAAASNKHLCRPVLASSWELKLPSQMCVYGWDERNRNMRMIKTFAFSIDCSEGNTEFSKVRGLDGRILAGFT</sequence>
<protein>
    <submittedName>
        <fullName evidence="1">Uncharacterized protein</fullName>
    </submittedName>
</protein>
<accession>A0AAW0M9X9</accession>
<reference evidence="1" key="1">
    <citation type="submission" date="2017-12" db="EMBL/GenBank/DDBJ databases">
        <authorList>
            <person name="Barbosa P."/>
            <person name="Usie A."/>
            <person name="Ramos A.M."/>
        </authorList>
    </citation>
    <scope>NUCLEOTIDE SEQUENCE</scope>
    <source>
        <strain evidence="1">HL8</strain>
        <tissue evidence="1">Leaves</tissue>
    </source>
</reference>
<gene>
    <name evidence="1" type="ORF">CFP56_036776</name>
</gene>
<name>A0AAW0M9X9_QUESU</name>
<dbReference type="EMBL" id="PKMF04000006">
    <property type="protein sequence ID" value="KAK7860500.1"/>
    <property type="molecule type" value="Genomic_DNA"/>
</dbReference>
<organism evidence="1">
    <name type="scientific">Quercus suber</name>
    <name type="common">Cork oak</name>
    <dbReference type="NCBI Taxonomy" id="58331"/>
    <lineage>
        <taxon>Eukaryota</taxon>
        <taxon>Viridiplantae</taxon>
        <taxon>Streptophyta</taxon>
        <taxon>Embryophyta</taxon>
        <taxon>Tracheophyta</taxon>
        <taxon>Spermatophyta</taxon>
        <taxon>Magnoliopsida</taxon>
        <taxon>eudicotyledons</taxon>
        <taxon>Gunneridae</taxon>
        <taxon>Pentapetalae</taxon>
        <taxon>rosids</taxon>
        <taxon>fabids</taxon>
        <taxon>Fagales</taxon>
        <taxon>Fagaceae</taxon>
        <taxon>Quercus</taxon>
    </lineage>
</organism>
<reference evidence="1" key="2">
    <citation type="journal article" date="2018" name="Sci. Data">
        <title>The draft genome sequence of cork oak.</title>
        <authorList>
            <person name="Ramos A.M."/>
            <person name="Usie A."/>
            <person name="Barbosa P."/>
            <person name="Barros P.M."/>
            <person name="Capote T."/>
            <person name="Chaves I."/>
            <person name="Simoes F."/>
            <person name="Abreu I."/>
            <person name="Carrasquinho I."/>
            <person name="Faro C."/>
            <person name="Guimaraes J.B."/>
            <person name="Mendonca D."/>
            <person name="Nobrega F."/>
            <person name="Rodrigues L."/>
            <person name="Saibo N.J.M."/>
            <person name="Varela M.C."/>
            <person name="Egas C."/>
            <person name="Matos J."/>
            <person name="Miguel C.M."/>
            <person name="Oliveira M.M."/>
            <person name="Ricardo C.P."/>
            <person name="Goncalves S."/>
        </authorList>
    </citation>
    <scope>NUCLEOTIDE SEQUENCE [LARGE SCALE GENOMIC DNA]</scope>
    <source>
        <strain evidence="1">HL8</strain>
    </source>
</reference>
<dbReference type="AlphaFoldDB" id="A0AAW0M9X9"/>
<evidence type="ECO:0000313" key="1">
    <source>
        <dbReference type="EMBL" id="KAK7860500.1"/>
    </source>
</evidence>